<reference evidence="7 8" key="1">
    <citation type="submission" date="2014-09" db="EMBL/GenBank/DDBJ databases">
        <authorList>
            <person name="Magalhaes I.L.F."/>
            <person name="Oliveira U."/>
            <person name="Santos F.R."/>
            <person name="Vidigal T.H.D.A."/>
            <person name="Brescovit A.D."/>
            <person name="Santos A.J."/>
        </authorList>
    </citation>
    <scope>NUCLEOTIDE SEQUENCE [LARGE SCALE GENOMIC DNA]</scope>
</reference>
<dbReference type="GO" id="GO:0051301">
    <property type="term" value="P:cell division"/>
    <property type="evidence" value="ECO:0007669"/>
    <property type="project" value="UniProtKB-KW"/>
</dbReference>
<dbReference type="PANTHER" id="PTHR13260:SF0">
    <property type="entry name" value="ANAPHASE-PROMOTING COMPLEX SUBUNIT 4"/>
    <property type="match status" value="1"/>
</dbReference>
<evidence type="ECO:0000313" key="7">
    <source>
        <dbReference type="EMBL" id="CEH16600.1"/>
    </source>
</evidence>
<keyword evidence="8" id="KW-1185">Reference proteome</keyword>
<name>A0A0P1BJZ7_9BASI</name>
<dbReference type="AlphaFoldDB" id="A0A0P1BJZ7"/>
<dbReference type="STRING" id="401625.A0A0P1BJZ7"/>
<keyword evidence="5" id="KW-0131">Cell cycle</keyword>
<dbReference type="PANTHER" id="PTHR13260">
    <property type="entry name" value="ANAPHASE PROMOTING COMPLEX SUBUNIT 4 APC4"/>
    <property type="match status" value="1"/>
</dbReference>
<evidence type="ECO:0000256" key="5">
    <source>
        <dbReference type="ARBA" id="ARBA00023306"/>
    </source>
</evidence>
<dbReference type="InterPro" id="IPR024790">
    <property type="entry name" value="APC4_long_dom"/>
</dbReference>
<dbReference type="InterPro" id="IPR024789">
    <property type="entry name" value="APC4"/>
</dbReference>
<dbReference type="Proteomes" id="UP000054845">
    <property type="component" value="Unassembled WGS sequence"/>
</dbReference>
<dbReference type="Pfam" id="PF12896">
    <property type="entry name" value="ANAPC4"/>
    <property type="match status" value="1"/>
</dbReference>
<dbReference type="GO" id="GO:0034399">
    <property type="term" value="C:nuclear periphery"/>
    <property type="evidence" value="ECO:0007669"/>
    <property type="project" value="TreeGrafter"/>
</dbReference>
<evidence type="ECO:0000256" key="4">
    <source>
        <dbReference type="ARBA" id="ARBA00022786"/>
    </source>
</evidence>
<evidence type="ECO:0000256" key="2">
    <source>
        <dbReference type="ARBA" id="ARBA00022618"/>
    </source>
</evidence>
<proteinExistence type="predicted"/>
<keyword evidence="3" id="KW-0498">Mitosis</keyword>
<dbReference type="GO" id="GO:0005680">
    <property type="term" value="C:anaphase-promoting complex"/>
    <property type="evidence" value="ECO:0007669"/>
    <property type="project" value="InterPro"/>
</dbReference>
<keyword evidence="2" id="KW-0132">Cell division</keyword>
<sequence>MDGAGQVAAAGDRGESFASRLSTFIVGTPVPAPATGSGVKAPQWRHHLCKDALAPTMDVVLILSSAPPSDAPAAPLNPQAAARARMLAMQAARRGLPPPAPAGGHSVLREGQMKASLWRCGDEAQQVWSVDLTMAKIWKAGTKGEVRHEIPGMTWSPDGRRFAVLHRLVLVDAGDEGKAPAQHPRRFITVHRVSDGYREVLYELPPTSLAVQQPTMGGCVWTSSTLKHKAFSAGFPSLPKLTAPVDPALSSTGPAVRLMPHQLAAANARAAANASGLASEQPISDVRGIGPALHALPYIHLEESKDRLVRNTEEGTSTAMYKAARDKAAQRRKCFSDEEDVDVSMLVAWTNDRLDFLLEGSAYLGALELASSPSSAMHGTQPQQILSAALSANLQHLHLIVRKPDELKELKAEEQIVLTQYQLPLQIVTSGSAPIFRKLSPLLGPACVLAKLSADLHALSTQVLAHLHFIRTTYSTMRTHAATWQSHCRTVSEQFYSRPDAPTRAGLERDMMLLLTTGRVTDALDHLLAGNEGLTQGVLDKMKDEMLRAADKLAEDFGKDVSQAAERMLVTYEEVKGCVTWTTRFGALLSDSAAITTEIEANIALLQMALKRGLKAQREAECEGLAWEEFFNWWNVERDRQDRLRCAEGGEAAKPHHDALTVAELIRRGFVSPTLDHALYGVPLPTQPQDFSDRREAAPDTASLAASHSPDSAVELLAATCAKVGSETYHAGPGDLRSRLKRLRGRLNTFAEASTTGGIAEHRCDPPKLFAGSSTHVPPSLQDSPTSASLTTLFETVLKSSSKLFSEALERTMSYSQPMSSSFAGESLFSSSSMGSARDHHSTHASSQASCGALLVREILLEGTAMMGRGAPEFLLVASSRPGGADGSFSELHVTASTISQSSPLTGGPGSSPRTAFISCALGVSSIVLDFDWYGQLLIALVSTESALAIRRQLLVWRPRDVLRELNSAASVRADGSQQVKPIASITLDGPDSRASRLSLNRFKSTAAIFSEPELAATGTAEADQQTQVSYWDLSGIDAEDISM</sequence>
<organism evidence="7 8">
    <name type="scientific">Ceraceosorus bombacis</name>
    <dbReference type="NCBI Taxonomy" id="401625"/>
    <lineage>
        <taxon>Eukaryota</taxon>
        <taxon>Fungi</taxon>
        <taxon>Dikarya</taxon>
        <taxon>Basidiomycota</taxon>
        <taxon>Ustilaginomycotina</taxon>
        <taxon>Exobasidiomycetes</taxon>
        <taxon>Ceraceosorales</taxon>
        <taxon>Ceraceosoraceae</taxon>
        <taxon>Ceraceosorus</taxon>
    </lineage>
</organism>
<evidence type="ECO:0000256" key="1">
    <source>
        <dbReference type="ARBA" id="ARBA00016067"/>
    </source>
</evidence>
<accession>A0A0P1BJZ7</accession>
<dbReference type="EMBL" id="CCYA01000318">
    <property type="protein sequence ID" value="CEH16600.1"/>
    <property type="molecule type" value="Genomic_DNA"/>
</dbReference>
<dbReference type="GO" id="GO:0070979">
    <property type="term" value="P:protein K11-linked ubiquitination"/>
    <property type="evidence" value="ECO:0007669"/>
    <property type="project" value="TreeGrafter"/>
</dbReference>
<feature type="domain" description="Anaphase-promoting complex subunit 4 long" evidence="6">
    <location>
        <begin position="455"/>
        <end position="641"/>
    </location>
</feature>
<dbReference type="GO" id="GO:0031145">
    <property type="term" value="P:anaphase-promoting complex-dependent catabolic process"/>
    <property type="evidence" value="ECO:0007669"/>
    <property type="project" value="InterPro"/>
</dbReference>
<evidence type="ECO:0000256" key="3">
    <source>
        <dbReference type="ARBA" id="ARBA00022776"/>
    </source>
</evidence>
<dbReference type="OrthoDB" id="10259843at2759"/>
<evidence type="ECO:0000259" key="6">
    <source>
        <dbReference type="Pfam" id="PF12896"/>
    </source>
</evidence>
<evidence type="ECO:0000313" key="8">
    <source>
        <dbReference type="Proteomes" id="UP000054845"/>
    </source>
</evidence>
<protein>
    <recommendedName>
        <fullName evidence="1">Anaphase-promoting complex subunit 4</fullName>
    </recommendedName>
</protein>
<keyword evidence="4" id="KW-0833">Ubl conjugation pathway</keyword>